<reference evidence="1" key="1">
    <citation type="journal article" date="2013" name="Nat. Commun.">
        <title>Whole-genome sequencing of Oryza brachyantha reveals mechanisms underlying Oryza genome evolution.</title>
        <authorList>
            <person name="Chen J."/>
            <person name="Huang Q."/>
            <person name="Gao D."/>
            <person name="Wang J."/>
            <person name="Lang Y."/>
            <person name="Liu T."/>
            <person name="Li B."/>
            <person name="Bai Z."/>
            <person name="Luis Goicoechea J."/>
            <person name="Liang C."/>
            <person name="Chen C."/>
            <person name="Zhang W."/>
            <person name="Sun S."/>
            <person name="Liao Y."/>
            <person name="Zhang X."/>
            <person name="Yang L."/>
            <person name="Song C."/>
            <person name="Wang M."/>
            <person name="Shi J."/>
            <person name="Liu G."/>
            <person name="Liu J."/>
            <person name="Zhou H."/>
            <person name="Zhou W."/>
            <person name="Yu Q."/>
            <person name="An N."/>
            <person name="Chen Y."/>
            <person name="Cai Q."/>
            <person name="Wang B."/>
            <person name="Liu B."/>
            <person name="Min J."/>
            <person name="Huang Y."/>
            <person name="Wu H."/>
            <person name="Li Z."/>
            <person name="Zhang Y."/>
            <person name="Yin Y."/>
            <person name="Song W."/>
            <person name="Jiang J."/>
            <person name="Jackson S.A."/>
            <person name="Wing R.A."/>
            <person name="Wang J."/>
            <person name="Chen M."/>
        </authorList>
    </citation>
    <scope>NUCLEOTIDE SEQUENCE [LARGE SCALE GENOMIC DNA]</scope>
    <source>
        <strain evidence="1">cv. IRGC 101232</strain>
    </source>
</reference>
<proteinExistence type="predicted"/>
<dbReference type="Proteomes" id="UP000006038">
    <property type="component" value="Chromosome 3"/>
</dbReference>
<sequence length="101" mass="11772">MWLKVGHRCARPSFSCRNLHKRLGIPFSRSPSFSSFVKNYFKSRLTIDKLEPVVSYTIELALSRAHAVAKVWANHSRNRKSYRYESAFFFKDRKAESGINS</sequence>
<evidence type="ECO:0000313" key="1">
    <source>
        <dbReference type="EnsemblPlants" id="OB03G12850.1"/>
    </source>
</evidence>
<evidence type="ECO:0000313" key="2">
    <source>
        <dbReference type="Proteomes" id="UP000006038"/>
    </source>
</evidence>
<protein>
    <submittedName>
        <fullName evidence="1">Uncharacterized protein</fullName>
    </submittedName>
</protein>
<accession>J3LJQ9</accession>
<keyword evidence="2" id="KW-1185">Reference proteome</keyword>
<dbReference type="HOGENOM" id="CLU_2296043_0_0_1"/>
<organism evidence="1">
    <name type="scientific">Oryza brachyantha</name>
    <name type="common">malo sina</name>
    <dbReference type="NCBI Taxonomy" id="4533"/>
    <lineage>
        <taxon>Eukaryota</taxon>
        <taxon>Viridiplantae</taxon>
        <taxon>Streptophyta</taxon>
        <taxon>Embryophyta</taxon>
        <taxon>Tracheophyta</taxon>
        <taxon>Spermatophyta</taxon>
        <taxon>Magnoliopsida</taxon>
        <taxon>Liliopsida</taxon>
        <taxon>Poales</taxon>
        <taxon>Poaceae</taxon>
        <taxon>BOP clade</taxon>
        <taxon>Oryzoideae</taxon>
        <taxon>Oryzeae</taxon>
        <taxon>Oryzinae</taxon>
        <taxon>Oryza</taxon>
    </lineage>
</organism>
<reference evidence="1" key="2">
    <citation type="submission" date="2013-04" db="UniProtKB">
        <authorList>
            <consortium name="EnsemblPlants"/>
        </authorList>
    </citation>
    <scope>IDENTIFICATION</scope>
</reference>
<dbReference type="AlphaFoldDB" id="J3LJQ9"/>
<name>J3LJQ9_ORYBR</name>
<dbReference type="Gramene" id="OB03G12850.1">
    <property type="protein sequence ID" value="OB03G12850.1"/>
    <property type="gene ID" value="OB03G12850"/>
</dbReference>
<dbReference type="EnsemblPlants" id="OB03G12850.1">
    <property type="protein sequence ID" value="OB03G12850.1"/>
    <property type="gene ID" value="OB03G12850"/>
</dbReference>